<evidence type="ECO:0000313" key="14">
    <source>
        <dbReference type="Proteomes" id="UP000193560"/>
    </source>
</evidence>
<organism evidence="13 14">
    <name type="scientific">Absidia repens</name>
    <dbReference type="NCBI Taxonomy" id="90262"/>
    <lineage>
        <taxon>Eukaryota</taxon>
        <taxon>Fungi</taxon>
        <taxon>Fungi incertae sedis</taxon>
        <taxon>Mucoromycota</taxon>
        <taxon>Mucoromycotina</taxon>
        <taxon>Mucoromycetes</taxon>
        <taxon>Mucorales</taxon>
        <taxon>Cunninghamellaceae</taxon>
        <taxon>Absidia</taxon>
    </lineage>
</organism>
<comment type="similarity">
    <text evidence="2 10">Belongs to the Mediator complex subunit 16 family.</text>
</comment>
<evidence type="ECO:0000256" key="3">
    <source>
        <dbReference type="ARBA" id="ARBA00019614"/>
    </source>
</evidence>
<comment type="subunit">
    <text evidence="10">Component of the Mediator complex.</text>
</comment>
<dbReference type="InterPro" id="IPR021665">
    <property type="entry name" value="Mediator_Med16_N"/>
</dbReference>
<feature type="repeat" description="WD" evidence="9">
    <location>
        <begin position="104"/>
        <end position="145"/>
    </location>
</feature>
<dbReference type="InterPro" id="IPR036322">
    <property type="entry name" value="WD40_repeat_dom_sf"/>
</dbReference>
<evidence type="ECO:0000256" key="6">
    <source>
        <dbReference type="ARBA" id="ARBA00023163"/>
    </source>
</evidence>
<keyword evidence="5 10" id="KW-0010">Activator</keyword>
<evidence type="ECO:0000259" key="11">
    <source>
        <dbReference type="Pfam" id="PF11635"/>
    </source>
</evidence>
<evidence type="ECO:0000256" key="4">
    <source>
        <dbReference type="ARBA" id="ARBA00023015"/>
    </source>
</evidence>
<dbReference type="Pfam" id="PF11635">
    <property type="entry name" value="Med16_N"/>
    <property type="match status" value="1"/>
</dbReference>
<dbReference type="GO" id="GO:0016592">
    <property type="term" value="C:mediator complex"/>
    <property type="evidence" value="ECO:0007669"/>
    <property type="project" value="InterPro"/>
</dbReference>
<dbReference type="InterPro" id="IPR048339">
    <property type="entry name" value="Mediator_Med16_C"/>
</dbReference>
<name>A0A1X2J152_9FUNG</name>
<evidence type="ECO:0000313" key="13">
    <source>
        <dbReference type="EMBL" id="ORZ25495.1"/>
    </source>
</evidence>
<dbReference type="AlphaFoldDB" id="A0A1X2J152"/>
<dbReference type="Pfam" id="PF20719">
    <property type="entry name" value="Med16_C"/>
    <property type="match status" value="1"/>
</dbReference>
<dbReference type="OrthoDB" id="4139168at2759"/>
<accession>A0A1X2J152</accession>
<protein>
    <recommendedName>
        <fullName evidence="3 10">Mediator of RNA polymerase II transcription subunit 16</fullName>
    </recommendedName>
    <alternativeName>
        <fullName evidence="8 10">Mediator complex subunit 16</fullName>
    </alternativeName>
</protein>
<dbReference type="SUPFAM" id="SSF50978">
    <property type="entry name" value="WD40 repeat-like"/>
    <property type="match status" value="1"/>
</dbReference>
<dbReference type="Proteomes" id="UP000193560">
    <property type="component" value="Unassembled WGS sequence"/>
</dbReference>
<keyword evidence="9" id="KW-0853">WD repeat</keyword>
<evidence type="ECO:0000256" key="10">
    <source>
        <dbReference type="RuleBase" id="RU364149"/>
    </source>
</evidence>
<evidence type="ECO:0000256" key="5">
    <source>
        <dbReference type="ARBA" id="ARBA00023159"/>
    </source>
</evidence>
<keyword evidence="4 10" id="KW-0805">Transcription regulation</keyword>
<feature type="domain" description="Mediator complex subunit 16 C-terminal" evidence="12">
    <location>
        <begin position="832"/>
        <end position="893"/>
    </location>
</feature>
<dbReference type="Gene3D" id="2.130.10.10">
    <property type="entry name" value="YVTN repeat-like/Quinoprotein amine dehydrogenase"/>
    <property type="match status" value="1"/>
</dbReference>
<evidence type="ECO:0000256" key="1">
    <source>
        <dbReference type="ARBA" id="ARBA00004123"/>
    </source>
</evidence>
<evidence type="ECO:0000256" key="7">
    <source>
        <dbReference type="ARBA" id="ARBA00023242"/>
    </source>
</evidence>
<dbReference type="PANTHER" id="PTHR13224:SF6">
    <property type="entry name" value="MEDIATOR OF RNA POLYMERASE II TRANSCRIPTION SUBUNIT 16"/>
    <property type="match status" value="1"/>
</dbReference>
<dbReference type="InterPro" id="IPR015943">
    <property type="entry name" value="WD40/YVTN_repeat-like_dom_sf"/>
</dbReference>
<keyword evidence="14" id="KW-1185">Reference proteome</keyword>
<proteinExistence type="inferred from homology"/>
<dbReference type="InterPro" id="IPR001680">
    <property type="entry name" value="WD40_rpt"/>
</dbReference>
<dbReference type="InterPro" id="IPR048338">
    <property type="entry name" value="Mediator_Med16"/>
</dbReference>
<feature type="domain" description="Mediator complex subunit Med16 N-terminal" evidence="11">
    <location>
        <begin position="193"/>
        <end position="426"/>
    </location>
</feature>
<comment type="caution">
    <text evidence="13">The sequence shown here is derived from an EMBL/GenBank/DDBJ whole genome shotgun (WGS) entry which is preliminary data.</text>
</comment>
<gene>
    <name evidence="10" type="primary">MED16</name>
    <name evidence="13" type="ORF">BCR42DRAFT_400285</name>
</gene>
<comment type="function">
    <text evidence="10">Component of the Mediator complex, a coactivator involved in the regulated transcription of nearly all RNA polymerase II-dependent genes. Mediator functions as a bridge to convey information from gene-specific regulatory proteins to the basal RNA polymerase II transcription machinery. Mediator is recruited to promoters by direct interactions with regulatory proteins and serves as a scaffold for the assembly of a functional preinitiation complex with RNA polymerase II and the general transcription factors.</text>
</comment>
<sequence>MKRKADTYTDNKKRRLGAPLTSMTNTRYPLSFLFSSMVHRQSPLCLNNSSQGIVVTAPPQPNNASVYSISGDIYAFNNTSSSSSSIKAAATPTIKKTPIRLIENYHKQDTITQLQWNQNGTTLVSADETGKLALWNLENSVQSWSLTYEVNLRQPIAALFWLNADREYVVNRNGKDCVFTREKVLGPRNPFGYLAFIAVTVHGEISVHYQRNGAIFSSFSTTIPKTGHRDISRAETGCYGMALAELDDCRRISHASLNMDKEGNVYLAAYYSESYPKAVDLYNVKIKFPGKSDSGAIFCQPVPSLRFITAPEPTLQPITVPETAITHIVLSNSSQGIVLNIGFGAYDDSKSEYSCYFGKWIIQETTQQIPCNYFDGNSFGDDTISRKRKELKYQSGFALTERIITSVSCTRSGQLGIGLSDGSIHMEYQDRSEFGLLRYTTDDKATSLNSNFWQVVGSHSLEDGFFDPVLGITFSTCETHLIHMLSSGQVGSARLTTNEPNDDADQDTGTITTLEQSIKVSLLNQTDNLDLISELIRIGRLQGHKDVPERVVNNALLAYESFFYQDDINTLQATPGPDLKKDDEISDWNLARSRPAYGLAIGTYRYIPEKRIEFTNMIKAIQLPIILECFMGSCTSDMADITDVLDATVDSKKQLSFNPDSLWSLVSLSSWTFDYVRWILKEWNLLFNSRHPKNSELYDLSARPVHAVLLVHKESRSSLIQILMMIQHFIQYATTSNYELQHIPETKQLLLRHITTTLTSEPVPIKDILSFLQALGNIKHLQKNSNDEGNNESRWSILVSSRLPSGESLDELKKVTAEYRAKCALPAIYLETHKEYPVDVIRKKRIVPSEGHVQSCIRCRQLYLPVIPNAIDPTSFSSWFHSLTRRCVCGGLFF</sequence>
<dbReference type="GO" id="GO:0045893">
    <property type="term" value="P:positive regulation of DNA-templated transcription"/>
    <property type="evidence" value="ECO:0007669"/>
    <property type="project" value="TreeGrafter"/>
</dbReference>
<dbReference type="PROSITE" id="PS50082">
    <property type="entry name" value="WD_REPEATS_2"/>
    <property type="match status" value="1"/>
</dbReference>
<evidence type="ECO:0000256" key="9">
    <source>
        <dbReference type="PROSITE-ProRule" id="PRU00221"/>
    </source>
</evidence>
<evidence type="ECO:0000256" key="8">
    <source>
        <dbReference type="ARBA" id="ARBA00032015"/>
    </source>
</evidence>
<comment type="subcellular location">
    <subcellularLocation>
        <location evidence="1 10">Nucleus</location>
    </subcellularLocation>
</comment>
<dbReference type="STRING" id="90262.A0A1X2J152"/>
<keyword evidence="6 10" id="KW-0804">Transcription</keyword>
<evidence type="ECO:0000256" key="2">
    <source>
        <dbReference type="ARBA" id="ARBA00006543"/>
    </source>
</evidence>
<dbReference type="PANTHER" id="PTHR13224">
    <property type="entry name" value="THYROID HORMONE RECEPTOR-ASSOCIATED PROTEIN-RELATED"/>
    <property type="match status" value="1"/>
</dbReference>
<dbReference type="EMBL" id="MCGE01000001">
    <property type="protein sequence ID" value="ORZ25495.1"/>
    <property type="molecule type" value="Genomic_DNA"/>
</dbReference>
<evidence type="ECO:0000259" key="12">
    <source>
        <dbReference type="Pfam" id="PF20719"/>
    </source>
</evidence>
<keyword evidence="7 10" id="KW-0539">Nucleus</keyword>
<reference evidence="13 14" key="1">
    <citation type="submission" date="2016-07" db="EMBL/GenBank/DDBJ databases">
        <title>Pervasive Adenine N6-methylation of Active Genes in Fungi.</title>
        <authorList>
            <consortium name="DOE Joint Genome Institute"/>
            <person name="Mondo S.J."/>
            <person name="Dannebaum R.O."/>
            <person name="Kuo R.C."/>
            <person name="Labutti K."/>
            <person name="Haridas S."/>
            <person name="Kuo A."/>
            <person name="Salamov A."/>
            <person name="Ahrendt S.R."/>
            <person name="Lipzen A."/>
            <person name="Sullivan W."/>
            <person name="Andreopoulos W.B."/>
            <person name="Clum A."/>
            <person name="Lindquist E."/>
            <person name="Daum C."/>
            <person name="Ramamoorthy G.K."/>
            <person name="Gryganskyi A."/>
            <person name="Culley D."/>
            <person name="Magnuson J.K."/>
            <person name="James T.Y."/>
            <person name="O'Malley M.A."/>
            <person name="Stajich J.E."/>
            <person name="Spatafora J.W."/>
            <person name="Visel A."/>
            <person name="Grigoriev I.V."/>
        </authorList>
    </citation>
    <scope>NUCLEOTIDE SEQUENCE [LARGE SCALE GENOMIC DNA]</scope>
    <source>
        <strain evidence="13 14">NRRL 1336</strain>
    </source>
</reference>